<feature type="domain" description="Cas12f1-like TNB" evidence="2">
    <location>
        <begin position="16"/>
        <end position="80"/>
    </location>
</feature>
<proteinExistence type="predicted"/>
<reference evidence="3 4" key="1">
    <citation type="journal article" date="2020" name="Sci. Rep.">
        <title>A novel cyanobacterial geosmin producer, revising GeoA distribution and dispersion patterns in Bacteria.</title>
        <authorList>
            <person name="Churro C."/>
            <person name="Semedo-Aguiar A.P."/>
            <person name="Silva A.D."/>
            <person name="Pereira-Leal J.B."/>
            <person name="Leite R.B."/>
        </authorList>
    </citation>
    <scope>NUCLEOTIDE SEQUENCE [LARGE SCALE GENOMIC DNA]</scope>
    <source>
        <strain evidence="3 4">IPMA8</strain>
    </source>
</reference>
<evidence type="ECO:0000259" key="2">
    <source>
        <dbReference type="Pfam" id="PF07282"/>
    </source>
</evidence>
<dbReference type="InterPro" id="IPR010095">
    <property type="entry name" value="Cas12f1-like_TNB"/>
</dbReference>
<dbReference type="EMBL" id="SRRZ01000139">
    <property type="protein sequence ID" value="NQE37615.1"/>
    <property type="molecule type" value="Genomic_DNA"/>
</dbReference>
<organism evidence="3 4">
    <name type="scientific">Microcoleus asticus IPMA8</name>
    <dbReference type="NCBI Taxonomy" id="2563858"/>
    <lineage>
        <taxon>Bacteria</taxon>
        <taxon>Bacillati</taxon>
        <taxon>Cyanobacteriota</taxon>
        <taxon>Cyanophyceae</taxon>
        <taxon>Oscillatoriophycideae</taxon>
        <taxon>Oscillatoriales</taxon>
        <taxon>Microcoleaceae</taxon>
        <taxon>Microcoleus</taxon>
        <taxon>Microcoleus asticus</taxon>
    </lineage>
</organism>
<comment type="caution">
    <text evidence="3">The sequence shown here is derived from an EMBL/GenBank/DDBJ whole genome shotgun (WGS) entry which is preliminary data.</text>
</comment>
<dbReference type="Pfam" id="PF07282">
    <property type="entry name" value="Cas12f1-like_TNB"/>
    <property type="match status" value="1"/>
</dbReference>
<name>A0ABX2D4N2_9CYAN</name>
<dbReference type="Proteomes" id="UP000702425">
    <property type="component" value="Unassembled WGS sequence"/>
</dbReference>
<dbReference type="RefSeq" id="WP_339382734.1">
    <property type="nucleotide sequence ID" value="NZ_CAWPPK010000045.1"/>
</dbReference>
<evidence type="ECO:0000313" key="4">
    <source>
        <dbReference type="Proteomes" id="UP000702425"/>
    </source>
</evidence>
<keyword evidence="4" id="KW-1185">Reference proteome</keyword>
<evidence type="ECO:0000313" key="3">
    <source>
        <dbReference type="EMBL" id="NQE37615.1"/>
    </source>
</evidence>
<evidence type="ECO:0000256" key="1">
    <source>
        <dbReference type="ARBA" id="ARBA00023125"/>
    </source>
</evidence>
<accession>A0ABX2D4N2</accession>
<sequence length="96" mass="10847">MVKNRHLSKSLADAVWTQFRSWVEYFGKVFGFVTVPVPPHDTSQNCSNFGEVVKKSLSSRTHTCYHCGHTQDRDWNAARNFLEKALSPVGHIGINA</sequence>
<protein>
    <recommendedName>
        <fullName evidence="2">Cas12f1-like TNB domain-containing protein</fullName>
    </recommendedName>
</protein>
<gene>
    <name evidence="3" type="ORF">E5S67_05390</name>
</gene>
<keyword evidence="1" id="KW-0238">DNA-binding</keyword>